<dbReference type="Gene3D" id="2.30.110.10">
    <property type="entry name" value="Electron Transport, Fmn-binding Protein, Chain A"/>
    <property type="match status" value="1"/>
</dbReference>
<dbReference type="Pfam" id="PF01613">
    <property type="entry name" value="Flavin_Reduct"/>
    <property type="match status" value="1"/>
</dbReference>
<dbReference type="InterPro" id="IPR012349">
    <property type="entry name" value="Split_barrel_FMN-bd"/>
</dbReference>
<name>A0ABU1MUL0_9CAUL</name>
<dbReference type="PANTHER" id="PTHR30466">
    <property type="entry name" value="FLAVIN REDUCTASE"/>
    <property type="match status" value="1"/>
</dbReference>
<dbReference type="PANTHER" id="PTHR30466:SF11">
    <property type="entry name" value="FLAVIN-DEPENDENT MONOOXYGENASE, REDUCTASE SUBUNIT HSAB"/>
    <property type="match status" value="1"/>
</dbReference>
<keyword evidence="2" id="KW-0560">Oxidoreductase</keyword>
<comment type="caution">
    <text evidence="5">The sequence shown here is derived from an EMBL/GenBank/DDBJ whole genome shotgun (WGS) entry which is preliminary data.</text>
</comment>
<evidence type="ECO:0000256" key="2">
    <source>
        <dbReference type="ARBA" id="ARBA00023002"/>
    </source>
</evidence>
<dbReference type="RefSeq" id="WP_235525961.1">
    <property type="nucleotide sequence ID" value="NZ_JAVDRL010000001.1"/>
</dbReference>
<sequence>MAPYDAVSPSSMDATSMVAFKEVLAHLASGVAIISCWDGQTPRGLLVSSIIGLSVEPPRFLFCVRKEAGCHDALRSARECGVALLGATDREEALRFAGPARAAERHAPERWRLPDGAPPVYRGGLADARCRIDSVADAGTHSVFIVTAAEYRLTPGPPLVAWNRGFLNAEPPSAPADFSERRPGAQMSSEGR</sequence>
<keyword evidence="6" id="KW-1185">Reference proteome</keyword>
<dbReference type="Proteomes" id="UP001262754">
    <property type="component" value="Unassembled WGS sequence"/>
</dbReference>
<evidence type="ECO:0000259" key="4">
    <source>
        <dbReference type="SMART" id="SM00903"/>
    </source>
</evidence>
<evidence type="ECO:0000313" key="6">
    <source>
        <dbReference type="Proteomes" id="UP001262754"/>
    </source>
</evidence>
<dbReference type="InterPro" id="IPR002563">
    <property type="entry name" value="Flavin_Rdtase-like_dom"/>
</dbReference>
<feature type="region of interest" description="Disordered" evidence="3">
    <location>
        <begin position="171"/>
        <end position="192"/>
    </location>
</feature>
<reference evidence="5 6" key="1">
    <citation type="submission" date="2023-07" db="EMBL/GenBank/DDBJ databases">
        <title>Sorghum-associated microbial communities from plants grown in Nebraska, USA.</title>
        <authorList>
            <person name="Schachtman D."/>
        </authorList>
    </citation>
    <scope>NUCLEOTIDE SEQUENCE [LARGE SCALE GENOMIC DNA]</scope>
    <source>
        <strain evidence="5 6">DS2154</strain>
    </source>
</reference>
<gene>
    <name evidence="5" type="ORF">J2800_000230</name>
</gene>
<accession>A0ABU1MUL0</accession>
<dbReference type="EMBL" id="JAVDRL010000001">
    <property type="protein sequence ID" value="MDR6529515.1"/>
    <property type="molecule type" value="Genomic_DNA"/>
</dbReference>
<protein>
    <submittedName>
        <fullName evidence="5">Flavin reductase (DIM6/NTAB) family NADH-FMN oxidoreductase RutF</fullName>
    </submittedName>
</protein>
<proteinExistence type="inferred from homology"/>
<evidence type="ECO:0000256" key="1">
    <source>
        <dbReference type="ARBA" id="ARBA00008898"/>
    </source>
</evidence>
<evidence type="ECO:0000256" key="3">
    <source>
        <dbReference type="SAM" id="MobiDB-lite"/>
    </source>
</evidence>
<organism evidence="5 6">
    <name type="scientific">Caulobacter rhizosphaerae</name>
    <dbReference type="NCBI Taxonomy" id="2010972"/>
    <lineage>
        <taxon>Bacteria</taxon>
        <taxon>Pseudomonadati</taxon>
        <taxon>Pseudomonadota</taxon>
        <taxon>Alphaproteobacteria</taxon>
        <taxon>Caulobacterales</taxon>
        <taxon>Caulobacteraceae</taxon>
        <taxon>Caulobacter</taxon>
    </lineage>
</organism>
<comment type="similarity">
    <text evidence="1">Belongs to the non-flavoprotein flavin reductase family.</text>
</comment>
<dbReference type="SMART" id="SM00903">
    <property type="entry name" value="Flavin_Reduct"/>
    <property type="match status" value="1"/>
</dbReference>
<feature type="domain" description="Flavin reductase like" evidence="4">
    <location>
        <begin position="24"/>
        <end position="168"/>
    </location>
</feature>
<dbReference type="SUPFAM" id="SSF50475">
    <property type="entry name" value="FMN-binding split barrel"/>
    <property type="match status" value="1"/>
</dbReference>
<dbReference type="InterPro" id="IPR050268">
    <property type="entry name" value="NADH-dep_flavin_reductase"/>
</dbReference>
<evidence type="ECO:0000313" key="5">
    <source>
        <dbReference type="EMBL" id="MDR6529515.1"/>
    </source>
</evidence>